<dbReference type="PANTHER" id="PTHR11439">
    <property type="entry name" value="GAG-POL-RELATED RETROTRANSPOSON"/>
    <property type="match status" value="1"/>
</dbReference>
<protein>
    <submittedName>
        <fullName evidence="3">Disease resistance protein CC-NBS-LRR class family</fullName>
    </submittedName>
</protein>
<reference evidence="3" key="1">
    <citation type="journal article" date="2019" name="Science">
        <title>Mutation of a bHLH transcription factor allowed almond domestication.</title>
        <authorList>
            <person name="Sanchez-Perez R."/>
            <person name="Pavan S."/>
            <person name="Mazzeo R."/>
            <person name="Moldovan C."/>
            <person name="Aiese Cigliano R."/>
            <person name="Del Cueto J."/>
            <person name="Ricciardi F."/>
            <person name="Lotti C."/>
            <person name="Ricciardi L."/>
            <person name="Dicenta F."/>
            <person name="Lopez-Marques R.L."/>
            <person name="Lindberg Moller B."/>
        </authorList>
    </citation>
    <scope>NUCLEOTIDE SEQUENCE</scope>
</reference>
<evidence type="ECO:0000256" key="1">
    <source>
        <dbReference type="SAM" id="MobiDB-lite"/>
    </source>
</evidence>
<gene>
    <name evidence="3" type="ORF">Prudu_006539</name>
</gene>
<sequence length="1123" mass="126910">MKLILLIWWNGCKLWMPSKQRLWQRYLSRRQRNYSYDPSRSEVTTISGPANLIEGSGRAQIMLPNGTILSIPDALYSSNSRRNLLSFKDIRLNGYHVETKKEENMEYLCITSSDTQKRILEKLCELSSGLYYTTIRTIEAHSIMDQESTGSNAFKLWHDRLGHPGSTMMRRIITNSKGHPLLTKHIMLSSDIFCRACSQGKLVIRPSQLKVDVESPSFLQRIQGTFVDLFIPHVDHFDYPIKSIRLDNAGEFTSQTFDDYCMSLGIDIEHPVPHVHTQNGLAEALIKRLQLIARTLLMKTKLPISAWGYAILHAASLVRLRPVANNQCSPIQLVLGNQPNISHLKIFGCAVYVPIAPPQRTKMGPQRRLGIYVGFDSPSIIKYLEPLTGDIFTARFADCDFDETIFPPLGGEKSVSKEQGKLIPEKRHELSWNVSTLSHLDPHTAQCENEVRRIVHLQSIANQMPDAFNDAAKVTKSHIPAANAPARIDVHDGQSNVPANGSSAARLKRGRPLGSRDSVPRKRKLMGKMNPNEINREPTIHNANAPKEGQVLLDKENIIGETSAPGVATVPEMAAEIIKDDDIEPCSINECTQRQDWPKWKDAIQAELNSLEKRSVFGHIIPTPPNVNPVGYKWVFTRKRNEKNEISRYKARLVAQGFSQRPGIDYMETYSPVMDTITFRYLISLAVSEKLEMRLMDVITAYLYGELDTDIYMKVPEGFRLPEAARNKPRGMFSVKLRRSLYGLKQSGRMWYNRLSKYLLKEGYTNDPICPCVFIKKSESGFAIVAVYVDDMNLIGTSEELQRTVNYLKREFEMKDLGKTKYCLGLQIEHNANGILVHQSTYTEKVLKRFGMDKAHPLSTPMVVRSLDIKKDPYRPKGDDEIILGPEVPYLSAIGALLYLAQCTRPDISFSVNLLARYSSAPTWRHWTGIKHVLRYLRGTTDMGLFYSSESTNAQSIIGYADAGYLSDPHQGRSQTGYVFTCGGTAISWRSTKQTLVATSSNHSEILALHEASRECVWLRSVIHHIRSTCALPSTTDTPTILNEDNAACIAQITGGYIKGDRTKHISPKFFYTHELQKSQEIKVRQIRSSDNLADLFTKSLPKYTFQRLVHGIGLRQLCKQSS</sequence>
<accession>A0A4Y1QZX9</accession>
<dbReference type="InterPro" id="IPR043502">
    <property type="entry name" value="DNA/RNA_pol_sf"/>
</dbReference>
<dbReference type="CDD" id="cd09272">
    <property type="entry name" value="RNase_HI_RT_Ty1"/>
    <property type="match status" value="1"/>
</dbReference>
<dbReference type="SUPFAM" id="SSF53098">
    <property type="entry name" value="Ribonuclease H-like"/>
    <property type="match status" value="1"/>
</dbReference>
<dbReference type="InterPro" id="IPR013103">
    <property type="entry name" value="RVT_2"/>
</dbReference>
<evidence type="ECO:0000313" key="3">
    <source>
        <dbReference type="EMBL" id="BBG97415.1"/>
    </source>
</evidence>
<dbReference type="InterPro" id="IPR036397">
    <property type="entry name" value="RNaseH_sf"/>
</dbReference>
<dbReference type="GO" id="GO:0003676">
    <property type="term" value="F:nucleic acid binding"/>
    <property type="evidence" value="ECO:0007669"/>
    <property type="project" value="InterPro"/>
</dbReference>
<dbReference type="PROSITE" id="PS50994">
    <property type="entry name" value="INTEGRASE"/>
    <property type="match status" value="1"/>
</dbReference>
<dbReference type="InterPro" id="IPR001584">
    <property type="entry name" value="Integrase_cat-core"/>
</dbReference>
<feature type="region of interest" description="Disordered" evidence="1">
    <location>
        <begin position="490"/>
        <end position="519"/>
    </location>
</feature>
<proteinExistence type="predicted"/>
<dbReference type="InterPro" id="IPR025724">
    <property type="entry name" value="GAG-pre-integrase_dom"/>
</dbReference>
<feature type="domain" description="Integrase catalytic" evidence="2">
    <location>
        <begin position="242"/>
        <end position="338"/>
    </location>
</feature>
<dbReference type="Gene3D" id="3.30.420.10">
    <property type="entry name" value="Ribonuclease H-like superfamily/Ribonuclease H"/>
    <property type="match status" value="1"/>
</dbReference>
<name>A0A4Y1QZX9_PRUDU</name>
<dbReference type="EMBL" id="AP019298">
    <property type="protein sequence ID" value="BBG97415.1"/>
    <property type="molecule type" value="Genomic_DNA"/>
</dbReference>
<dbReference type="Pfam" id="PF13976">
    <property type="entry name" value="gag_pre-integrs"/>
    <property type="match status" value="1"/>
</dbReference>
<organism evidence="3">
    <name type="scientific">Prunus dulcis</name>
    <name type="common">Almond</name>
    <name type="synonym">Amygdalus dulcis</name>
    <dbReference type="NCBI Taxonomy" id="3755"/>
    <lineage>
        <taxon>Eukaryota</taxon>
        <taxon>Viridiplantae</taxon>
        <taxon>Streptophyta</taxon>
        <taxon>Embryophyta</taxon>
        <taxon>Tracheophyta</taxon>
        <taxon>Spermatophyta</taxon>
        <taxon>Magnoliopsida</taxon>
        <taxon>eudicotyledons</taxon>
        <taxon>Gunneridae</taxon>
        <taxon>Pentapetalae</taxon>
        <taxon>rosids</taxon>
        <taxon>fabids</taxon>
        <taxon>Rosales</taxon>
        <taxon>Rosaceae</taxon>
        <taxon>Amygdaloideae</taxon>
        <taxon>Amygdaleae</taxon>
        <taxon>Prunus</taxon>
    </lineage>
</organism>
<feature type="compositionally biased region" description="Polar residues" evidence="1">
    <location>
        <begin position="493"/>
        <end position="503"/>
    </location>
</feature>
<dbReference type="AlphaFoldDB" id="A0A4Y1QZX9"/>
<dbReference type="SUPFAM" id="SSF56672">
    <property type="entry name" value="DNA/RNA polymerases"/>
    <property type="match status" value="1"/>
</dbReference>
<dbReference type="Pfam" id="PF07727">
    <property type="entry name" value="RVT_2"/>
    <property type="match status" value="1"/>
</dbReference>
<evidence type="ECO:0000259" key="2">
    <source>
        <dbReference type="PROSITE" id="PS50994"/>
    </source>
</evidence>
<dbReference type="PANTHER" id="PTHR11439:SF467">
    <property type="entry name" value="INTEGRASE CATALYTIC DOMAIN-CONTAINING PROTEIN"/>
    <property type="match status" value="1"/>
</dbReference>
<dbReference type="GO" id="GO:0015074">
    <property type="term" value="P:DNA integration"/>
    <property type="evidence" value="ECO:0007669"/>
    <property type="project" value="InterPro"/>
</dbReference>
<dbReference type="InterPro" id="IPR012337">
    <property type="entry name" value="RNaseH-like_sf"/>
</dbReference>